<evidence type="ECO:0000313" key="3">
    <source>
        <dbReference type="Proteomes" id="UP000694391"/>
    </source>
</evidence>
<keyword evidence="3" id="KW-1185">Reference proteome</keyword>
<evidence type="ECO:0000256" key="1">
    <source>
        <dbReference type="SAM" id="MobiDB-lite"/>
    </source>
</evidence>
<proteinExistence type="predicted"/>
<accession>A0A8C0JTH5</accession>
<dbReference type="AlphaFoldDB" id="A0A8C0JTH5"/>
<evidence type="ECO:0000313" key="2">
    <source>
        <dbReference type="Ensembl" id="ENSCAFP00020004298.1"/>
    </source>
</evidence>
<reference evidence="2" key="2">
    <citation type="submission" date="2025-09" db="UniProtKB">
        <authorList>
            <consortium name="Ensembl"/>
        </authorList>
    </citation>
    <scope>IDENTIFICATION</scope>
</reference>
<name>A0A8C0JTH5_CANLU</name>
<feature type="region of interest" description="Disordered" evidence="1">
    <location>
        <begin position="1"/>
        <end position="44"/>
    </location>
</feature>
<protein>
    <submittedName>
        <fullName evidence="2">Uncharacterized protein</fullName>
    </submittedName>
</protein>
<dbReference type="Ensembl" id="ENSCAFT00020004965.1">
    <property type="protein sequence ID" value="ENSCAFP00020004298.1"/>
    <property type="gene ID" value="ENSCAFG00020003544.1"/>
</dbReference>
<sequence length="80" mass="9461">MGKQKTGREYVNMKQMLSLQDQRLKEKDRLKSKKKEKKDPSILKEREVPPTSFLLILPILHTAGPTLPHPGRYQLYQFFH</sequence>
<organism evidence="2 3">
    <name type="scientific">Canis lupus dingo</name>
    <name type="common">dingo</name>
    <dbReference type="NCBI Taxonomy" id="286419"/>
    <lineage>
        <taxon>Eukaryota</taxon>
        <taxon>Metazoa</taxon>
        <taxon>Chordata</taxon>
        <taxon>Craniata</taxon>
        <taxon>Vertebrata</taxon>
        <taxon>Euteleostomi</taxon>
        <taxon>Mammalia</taxon>
        <taxon>Eutheria</taxon>
        <taxon>Laurasiatheria</taxon>
        <taxon>Carnivora</taxon>
        <taxon>Caniformia</taxon>
        <taxon>Canidae</taxon>
        <taxon>Canis</taxon>
    </lineage>
</organism>
<dbReference type="Proteomes" id="UP000694391">
    <property type="component" value="Unplaced"/>
</dbReference>
<reference evidence="2" key="1">
    <citation type="submission" date="2025-08" db="UniProtKB">
        <authorList>
            <consortium name="Ensembl"/>
        </authorList>
    </citation>
    <scope>IDENTIFICATION</scope>
</reference>
<dbReference type="GeneTree" id="ENSGT00910000146860"/>